<protein>
    <recommendedName>
        <fullName evidence="3">Transposase</fullName>
    </recommendedName>
</protein>
<evidence type="ECO:0000313" key="2">
    <source>
        <dbReference type="Proteomes" id="UP001597368"/>
    </source>
</evidence>
<dbReference type="Proteomes" id="UP001597368">
    <property type="component" value="Unassembled WGS sequence"/>
</dbReference>
<evidence type="ECO:0008006" key="3">
    <source>
        <dbReference type="Google" id="ProtNLM"/>
    </source>
</evidence>
<accession>A0ABW4SWE8</accession>
<evidence type="ECO:0000313" key="1">
    <source>
        <dbReference type="EMBL" id="MFD1933561.1"/>
    </source>
</evidence>
<keyword evidence="2" id="KW-1185">Reference proteome</keyword>
<proteinExistence type="predicted"/>
<dbReference type="RefSeq" id="WP_379573600.1">
    <property type="nucleotide sequence ID" value="NZ_JBHUFV010000033.1"/>
</dbReference>
<comment type="caution">
    <text evidence="1">The sequence shown here is derived from an EMBL/GenBank/DDBJ whole genome shotgun (WGS) entry which is preliminary data.</text>
</comment>
<name>A0ABW4SWE8_9ACTN</name>
<organism evidence="1 2">
    <name type="scientific">Nonomuraea mangrovi</name>
    <dbReference type="NCBI Taxonomy" id="2316207"/>
    <lineage>
        <taxon>Bacteria</taxon>
        <taxon>Bacillati</taxon>
        <taxon>Actinomycetota</taxon>
        <taxon>Actinomycetes</taxon>
        <taxon>Streptosporangiales</taxon>
        <taxon>Streptosporangiaceae</taxon>
        <taxon>Nonomuraea</taxon>
    </lineage>
</organism>
<dbReference type="EMBL" id="JBHUFV010000033">
    <property type="protein sequence ID" value="MFD1933561.1"/>
    <property type="molecule type" value="Genomic_DNA"/>
</dbReference>
<reference evidence="2" key="1">
    <citation type="journal article" date="2019" name="Int. J. Syst. Evol. Microbiol.">
        <title>The Global Catalogue of Microorganisms (GCM) 10K type strain sequencing project: providing services to taxonomists for standard genome sequencing and annotation.</title>
        <authorList>
            <consortium name="The Broad Institute Genomics Platform"/>
            <consortium name="The Broad Institute Genome Sequencing Center for Infectious Disease"/>
            <person name="Wu L."/>
            <person name="Ma J."/>
        </authorList>
    </citation>
    <scope>NUCLEOTIDE SEQUENCE [LARGE SCALE GENOMIC DNA]</scope>
    <source>
        <strain evidence="2">ICMP 6774ER</strain>
    </source>
</reference>
<sequence>MRTRLEVVPPRVARHKVRDIRKAGRRKPAQTDPTVVDLSAYSGRNVIRLPTGPLPAA</sequence>
<gene>
    <name evidence="1" type="ORF">ACFSKW_19055</name>
</gene>